<proteinExistence type="predicted"/>
<organism evidence="2 3">
    <name type="scientific">Neosynechococcus sphagnicola sy1</name>
    <dbReference type="NCBI Taxonomy" id="1497020"/>
    <lineage>
        <taxon>Bacteria</taxon>
        <taxon>Bacillati</taxon>
        <taxon>Cyanobacteriota</taxon>
        <taxon>Cyanophyceae</taxon>
        <taxon>Neosynechococcales</taxon>
        <taxon>Neosynechococcaceae</taxon>
        <taxon>Neosynechococcus</taxon>
    </lineage>
</organism>
<dbReference type="EMBL" id="JJML01000034">
    <property type="protein sequence ID" value="KGF72186.1"/>
    <property type="molecule type" value="Genomic_DNA"/>
</dbReference>
<name>A0A098TJB8_9CYAN</name>
<keyword evidence="1" id="KW-0472">Membrane</keyword>
<gene>
    <name evidence="2" type="ORF">DO97_11575</name>
</gene>
<accession>A0A098TJB8</accession>
<dbReference type="Proteomes" id="UP000030170">
    <property type="component" value="Unassembled WGS sequence"/>
</dbReference>
<keyword evidence="1" id="KW-1133">Transmembrane helix</keyword>
<sequence length="91" mass="9657">MLTKQKTEHQAASYVLPLVGTLLGCLVGIYVTVIHLFGAGGASLSEVVTIGTVPLSEAVLTGIRILLLTYLGLSLGMVIDRWIAARHPSDR</sequence>
<keyword evidence="3" id="KW-1185">Reference proteome</keyword>
<dbReference type="RefSeq" id="WP_036534575.1">
    <property type="nucleotide sequence ID" value="NZ_JJML01000034.1"/>
</dbReference>
<feature type="transmembrane region" description="Helical" evidence="1">
    <location>
        <begin position="12"/>
        <end position="38"/>
    </location>
</feature>
<reference evidence="2 3" key="1">
    <citation type="journal article" date="2014" name="Mol. Ecol.">
        <title>Evolution of Synechococcus.</title>
        <authorList>
            <person name="Dvorak P."/>
            <person name="Casamatta D."/>
            <person name="Hasler P."/>
            <person name="Poulickova A."/>
            <person name="Ondrej V."/>
            <person name="Sanges R."/>
        </authorList>
    </citation>
    <scope>NUCLEOTIDE SEQUENCE [LARGE SCALE GENOMIC DNA]</scope>
    <source>
        <strain evidence="2 3">CAUP A 1101</strain>
    </source>
</reference>
<evidence type="ECO:0000256" key="1">
    <source>
        <dbReference type="SAM" id="Phobius"/>
    </source>
</evidence>
<protein>
    <submittedName>
        <fullName evidence="2">Uncharacterized protein</fullName>
    </submittedName>
</protein>
<keyword evidence="1" id="KW-0812">Transmembrane</keyword>
<evidence type="ECO:0000313" key="2">
    <source>
        <dbReference type="EMBL" id="KGF72186.1"/>
    </source>
</evidence>
<dbReference type="PROSITE" id="PS51257">
    <property type="entry name" value="PROKAR_LIPOPROTEIN"/>
    <property type="match status" value="1"/>
</dbReference>
<dbReference type="AlphaFoldDB" id="A0A098TJB8"/>
<comment type="caution">
    <text evidence="2">The sequence shown here is derived from an EMBL/GenBank/DDBJ whole genome shotgun (WGS) entry which is preliminary data.</text>
</comment>
<feature type="transmembrane region" description="Helical" evidence="1">
    <location>
        <begin position="58"/>
        <end position="79"/>
    </location>
</feature>
<evidence type="ECO:0000313" key="3">
    <source>
        <dbReference type="Proteomes" id="UP000030170"/>
    </source>
</evidence>